<sequence>MLPIPVEFFDKQVYAYQQTCKRAENYLSYLSNKRYVLTEKLSWWRTRQWEVNAFGEMMHVVGSLDNAIEWLLQEDKISPLDYQLLKFYEYSDMVDALLEVLKAREENQVIPVSLEEFQVLMDISSFEEDPDLTKEDILEIGKQL</sequence>
<dbReference type="EMBL" id="PP895363">
    <property type="protein sequence ID" value="XCI78166.1"/>
    <property type="molecule type" value="Genomic_DNA"/>
</dbReference>
<protein>
    <submittedName>
        <fullName evidence="1">Uncharacterized protein</fullName>
    </submittedName>
</protein>
<proteinExistence type="predicted"/>
<reference evidence="1" key="1">
    <citation type="submission" date="2024-06" db="EMBL/GenBank/DDBJ databases">
        <title>High activity and specificity of bacteriophage cocktails against carbapenem-resistant Klebsiella pneumoniae belonging to high-risk clones CG258 and ST307.</title>
        <authorList>
            <person name="Jimenez Quiceno J."/>
            <person name="Salazar Ospina L."/>
            <person name="Tellez Carrasquilla S."/>
        </authorList>
    </citation>
    <scope>NUCLEOTIDE SEQUENCE</scope>
</reference>
<evidence type="ECO:0000313" key="1">
    <source>
        <dbReference type="EMBL" id="XCI78166.1"/>
    </source>
</evidence>
<accession>A0AAU8I0B4</accession>
<name>A0AAU8I0B4_9CAUD</name>
<organism evidence="1">
    <name type="scientific">Klebsiella phage FKP3</name>
    <dbReference type="NCBI Taxonomy" id="3231233"/>
    <lineage>
        <taxon>Viruses</taxon>
        <taxon>Duplodnaviria</taxon>
        <taxon>Heunggongvirae</taxon>
        <taxon>Uroviricota</taxon>
        <taxon>Caudoviricetes</taxon>
        <taxon>Stephanstirmvirinae</taxon>
        <taxon>Justusliebigvirus</taxon>
    </lineage>
</organism>